<feature type="region of interest" description="Disordered" evidence="1">
    <location>
        <begin position="19"/>
        <end position="67"/>
    </location>
</feature>
<proteinExistence type="predicted"/>
<evidence type="ECO:0000313" key="3">
    <source>
        <dbReference type="EMBL" id="PRY40157.1"/>
    </source>
</evidence>
<keyword evidence="4" id="KW-1185">Reference proteome</keyword>
<dbReference type="RefSeq" id="WP_170108679.1">
    <property type="nucleotide sequence ID" value="NZ_PVTE01000007.1"/>
</dbReference>
<dbReference type="PROSITE" id="PS51257">
    <property type="entry name" value="PROKAR_LIPOPROTEIN"/>
    <property type="match status" value="1"/>
</dbReference>
<dbReference type="EMBL" id="PVTE01000007">
    <property type="protein sequence ID" value="PRY40157.1"/>
    <property type="molecule type" value="Genomic_DNA"/>
</dbReference>
<organism evidence="3 4">
    <name type="scientific">Spirosoma oryzae</name>
    <dbReference type="NCBI Taxonomy" id="1469603"/>
    <lineage>
        <taxon>Bacteria</taxon>
        <taxon>Pseudomonadati</taxon>
        <taxon>Bacteroidota</taxon>
        <taxon>Cytophagia</taxon>
        <taxon>Cytophagales</taxon>
        <taxon>Cytophagaceae</taxon>
        <taxon>Spirosoma</taxon>
    </lineage>
</organism>
<dbReference type="Proteomes" id="UP000238375">
    <property type="component" value="Unassembled WGS sequence"/>
</dbReference>
<protein>
    <recommendedName>
        <fullName evidence="5">Coproporphyrinogen III oxidase</fullName>
    </recommendedName>
</protein>
<dbReference type="AlphaFoldDB" id="A0A2T0T3B9"/>
<feature type="compositionally biased region" description="Low complexity" evidence="1">
    <location>
        <begin position="25"/>
        <end position="59"/>
    </location>
</feature>
<evidence type="ECO:0000256" key="1">
    <source>
        <dbReference type="SAM" id="MobiDB-lite"/>
    </source>
</evidence>
<name>A0A2T0T3B9_9BACT</name>
<sequence length="67" mass="7003">MLKSAFFMMTMVALATACSSNKPESTGTAVTDTTMTTMSTDSATSTTATTMSTDSISTDTTKRDSIK</sequence>
<accession>A0A2T0T3B9</accession>
<keyword evidence="2" id="KW-0732">Signal</keyword>
<evidence type="ECO:0008006" key="5">
    <source>
        <dbReference type="Google" id="ProtNLM"/>
    </source>
</evidence>
<feature type="chain" id="PRO_5015617046" description="Coproporphyrinogen III oxidase" evidence="2">
    <location>
        <begin position="18"/>
        <end position="67"/>
    </location>
</feature>
<gene>
    <name evidence="3" type="ORF">CLV58_107251</name>
</gene>
<evidence type="ECO:0000256" key="2">
    <source>
        <dbReference type="SAM" id="SignalP"/>
    </source>
</evidence>
<evidence type="ECO:0000313" key="4">
    <source>
        <dbReference type="Proteomes" id="UP000238375"/>
    </source>
</evidence>
<reference evidence="3 4" key="1">
    <citation type="submission" date="2018-03" db="EMBL/GenBank/DDBJ databases">
        <title>Genomic Encyclopedia of Archaeal and Bacterial Type Strains, Phase II (KMG-II): from individual species to whole genera.</title>
        <authorList>
            <person name="Goeker M."/>
        </authorList>
    </citation>
    <scope>NUCLEOTIDE SEQUENCE [LARGE SCALE GENOMIC DNA]</scope>
    <source>
        <strain evidence="3 4">DSM 28354</strain>
    </source>
</reference>
<comment type="caution">
    <text evidence="3">The sequence shown here is derived from an EMBL/GenBank/DDBJ whole genome shotgun (WGS) entry which is preliminary data.</text>
</comment>
<feature type="signal peptide" evidence="2">
    <location>
        <begin position="1"/>
        <end position="17"/>
    </location>
</feature>